<comment type="caution">
    <text evidence="1">The sequence shown here is derived from an EMBL/GenBank/DDBJ whole genome shotgun (WGS) entry which is preliminary data.</text>
</comment>
<gene>
    <name evidence="1" type="ORF">E2C01_087264</name>
</gene>
<reference evidence="1 2" key="1">
    <citation type="submission" date="2019-05" db="EMBL/GenBank/DDBJ databases">
        <title>Another draft genome of Portunus trituberculatus and its Hox gene families provides insights of decapod evolution.</title>
        <authorList>
            <person name="Jeong J.-H."/>
            <person name="Song I."/>
            <person name="Kim S."/>
            <person name="Choi T."/>
            <person name="Kim D."/>
            <person name="Ryu S."/>
            <person name="Kim W."/>
        </authorList>
    </citation>
    <scope>NUCLEOTIDE SEQUENCE [LARGE SCALE GENOMIC DNA]</scope>
    <source>
        <tissue evidence="1">Muscle</tissue>
    </source>
</reference>
<proteinExistence type="predicted"/>
<name>A0A5B7J653_PORTR</name>
<evidence type="ECO:0000313" key="1">
    <source>
        <dbReference type="EMBL" id="MPC92190.1"/>
    </source>
</evidence>
<protein>
    <submittedName>
        <fullName evidence="1">Uncharacterized protein</fullName>
    </submittedName>
</protein>
<organism evidence="1 2">
    <name type="scientific">Portunus trituberculatus</name>
    <name type="common">Swimming crab</name>
    <name type="synonym">Neptunus trituberculatus</name>
    <dbReference type="NCBI Taxonomy" id="210409"/>
    <lineage>
        <taxon>Eukaryota</taxon>
        <taxon>Metazoa</taxon>
        <taxon>Ecdysozoa</taxon>
        <taxon>Arthropoda</taxon>
        <taxon>Crustacea</taxon>
        <taxon>Multicrustacea</taxon>
        <taxon>Malacostraca</taxon>
        <taxon>Eumalacostraca</taxon>
        <taxon>Eucarida</taxon>
        <taxon>Decapoda</taxon>
        <taxon>Pleocyemata</taxon>
        <taxon>Brachyura</taxon>
        <taxon>Eubrachyura</taxon>
        <taxon>Portunoidea</taxon>
        <taxon>Portunidae</taxon>
        <taxon>Portuninae</taxon>
        <taxon>Portunus</taxon>
    </lineage>
</organism>
<evidence type="ECO:0000313" key="2">
    <source>
        <dbReference type="Proteomes" id="UP000324222"/>
    </source>
</evidence>
<dbReference type="EMBL" id="VSRR010090412">
    <property type="protein sequence ID" value="MPC92190.1"/>
    <property type="molecule type" value="Genomic_DNA"/>
</dbReference>
<dbReference type="AlphaFoldDB" id="A0A5B7J653"/>
<sequence>MAFVFNADEETKRLRTEVTVSTSSVLEGSIEYEKGRFAGGGLEQTDILQMSECGKKNKKGFVMEWNHKD</sequence>
<keyword evidence="2" id="KW-1185">Reference proteome</keyword>
<dbReference type="Proteomes" id="UP000324222">
    <property type="component" value="Unassembled WGS sequence"/>
</dbReference>
<accession>A0A5B7J653</accession>